<keyword evidence="7 11" id="KW-0805">Transcription regulation</keyword>
<keyword evidence="17" id="KW-1185">Reference proteome</keyword>
<dbReference type="PIRSF" id="PIRSF015919">
    <property type="entry name" value="TFIIH_SSL1"/>
    <property type="match status" value="1"/>
</dbReference>
<sequence>MADSGDEYVYGSDDEGPRGGQRAGGAPGKKGRANNGGGQSSRRWEQGVHADAHALKEAADGRLLPDEEDNPEAKKRKRLRQDTKPFQRGIIRHVVLVIDQSEAMLEKDFKPSRYAAVLKYAQEYVREFFEQNPISQLCVMSMYDGLCNRVSELSGNPNDHIGPLQRMRDTRHPNYQDPRGSPSLQNALEQARAALYHTPSHGTREVIIVLGALLSLDPGDIFKTIASCVKNNVRVNIIGMGGRLKICQEICSRTNGGDQNVYGVAVDQLHLRDLLLATTTPPVIRQTTAEAANPASLLKMGFPSRVVEDNPTICACHGILTRGGYLCSQCQAKVCSLPTGCPSCGLTLILSTHLARSYHHLFPLQNWTEVTWERARQVGSSECRACLTPFPSIPSAARYAKKGGDKAAATANGERNGTTHREGRPQQKKTTTEGAGASESSRYECESCGNHFCVDCDVYCHEIVHNCPGCLSKVLPGDDGGGGGGVVDGVAASNGA</sequence>
<dbReference type="InterPro" id="IPR012170">
    <property type="entry name" value="TFIIH_SSL1/p44"/>
</dbReference>
<feature type="domain" description="C2H2-type" evidence="14">
    <location>
        <begin position="443"/>
        <end position="465"/>
    </location>
</feature>
<name>A0ABR3U143_9PEZI</name>
<evidence type="ECO:0000256" key="9">
    <source>
        <dbReference type="ARBA" id="ARBA00023204"/>
    </source>
</evidence>
<dbReference type="Pfam" id="PF04056">
    <property type="entry name" value="Ssl1"/>
    <property type="match status" value="1"/>
</dbReference>
<feature type="region of interest" description="Disordered" evidence="13">
    <location>
        <begin position="1"/>
        <end position="81"/>
    </location>
</feature>
<evidence type="ECO:0000256" key="8">
    <source>
        <dbReference type="ARBA" id="ARBA00023163"/>
    </source>
</evidence>
<dbReference type="Gene3D" id="3.40.50.410">
    <property type="entry name" value="von Willebrand factor, type A domain"/>
    <property type="match status" value="1"/>
</dbReference>
<comment type="function">
    <text evidence="11">Component of the general transcription and DNA repair factor IIH (TFIIH) core complex, which is involved in general and transcription-coupled nucleotide excision repair (NER) of damaged DNA and, when complexed to TFIIK, in RNA transcription by RNA polymerase II.</text>
</comment>
<comment type="similarity">
    <text evidence="2 11">Belongs to the GTF2H2 family.</text>
</comment>
<evidence type="ECO:0000259" key="14">
    <source>
        <dbReference type="PROSITE" id="PS50157"/>
    </source>
</evidence>
<keyword evidence="3 11" id="KW-0479">Metal-binding</keyword>
<evidence type="ECO:0000256" key="2">
    <source>
        <dbReference type="ARBA" id="ARBA00006092"/>
    </source>
</evidence>
<evidence type="ECO:0000256" key="3">
    <source>
        <dbReference type="ARBA" id="ARBA00022723"/>
    </source>
</evidence>
<feature type="region of interest" description="Disordered" evidence="13">
    <location>
        <begin position="404"/>
        <end position="436"/>
    </location>
</feature>
<gene>
    <name evidence="16" type="ORF">SLS58_002002</name>
</gene>
<feature type="domain" description="VWFA" evidence="15">
    <location>
        <begin position="93"/>
        <end position="279"/>
    </location>
</feature>
<dbReference type="SMART" id="SM00327">
    <property type="entry name" value="VWA"/>
    <property type="match status" value="1"/>
</dbReference>
<evidence type="ECO:0000313" key="16">
    <source>
        <dbReference type="EMBL" id="KAL1648822.1"/>
    </source>
</evidence>
<dbReference type="NCBIfam" id="TIGR00622">
    <property type="entry name" value="ssl1"/>
    <property type="match status" value="2"/>
</dbReference>
<dbReference type="Gene3D" id="3.30.40.10">
    <property type="entry name" value="Zinc/RING finger domain, C3HC4 (zinc finger)"/>
    <property type="match status" value="1"/>
</dbReference>
<evidence type="ECO:0000256" key="7">
    <source>
        <dbReference type="ARBA" id="ARBA00023015"/>
    </source>
</evidence>
<evidence type="ECO:0000256" key="12">
    <source>
        <dbReference type="PROSITE-ProRule" id="PRU00042"/>
    </source>
</evidence>
<dbReference type="Pfam" id="PF07975">
    <property type="entry name" value="C1_4"/>
    <property type="match status" value="1"/>
</dbReference>
<keyword evidence="6 11" id="KW-0862">Zinc</keyword>
<keyword evidence="9" id="KW-0234">DNA repair</keyword>
<comment type="caution">
    <text evidence="16">The sequence shown here is derived from an EMBL/GenBank/DDBJ whole genome shotgun (WGS) entry which is preliminary data.</text>
</comment>
<evidence type="ECO:0000256" key="1">
    <source>
        <dbReference type="ARBA" id="ARBA00004123"/>
    </source>
</evidence>
<evidence type="ECO:0000256" key="11">
    <source>
        <dbReference type="PIRNR" id="PIRNR015919"/>
    </source>
</evidence>
<dbReference type="EMBL" id="JAKEKT020000008">
    <property type="protein sequence ID" value="KAL1648822.1"/>
    <property type="molecule type" value="Genomic_DNA"/>
</dbReference>
<evidence type="ECO:0000313" key="17">
    <source>
        <dbReference type="Proteomes" id="UP001521184"/>
    </source>
</evidence>
<keyword evidence="4" id="KW-0227">DNA damage</keyword>
<dbReference type="InterPro" id="IPR004595">
    <property type="entry name" value="TFIIH_C1-like_dom"/>
</dbReference>
<dbReference type="PROSITE" id="PS50234">
    <property type="entry name" value="VWFA"/>
    <property type="match status" value="1"/>
</dbReference>
<dbReference type="InterPro" id="IPR002035">
    <property type="entry name" value="VWF_A"/>
</dbReference>
<organism evidence="16 17">
    <name type="scientific">Diplodia intermedia</name>
    <dbReference type="NCBI Taxonomy" id="856260"/>
    <lineage>
        <taxon>Eukaryota</taxon>
        <taxon>Fungi</taxon>
        <taxon>Dikarya</taxon>
        <taxon>Ascomycota</taxon>
        <taxon>Pezizomycotina</taxon>
        <taxon>Dothideomycetes</taxon>
        <taxon>Dothideomycetes incertae sedis</taxon>
        <taxon>Botryosphaeriales</taxon>
        <taxon>Botryosphaeriaceae</taxon>
        <taxon>Diplodia</taxon>
    </lineage>
</organism>
<protein>
    <recommendedName>
        <fullName evidence="11">General transcription and DNA repair factor IIH</fullName>
    </recommendedName>
</protein>
<dbReference type="PANTHER" id="PTHR12695">
    <property type="entry name" value="GENERAL TRANSCRIPTION FACTOR IIH SUBUNIT 2"/>
    <property type="match status" value="1"/>
</dbReference>
<dbReference type="SUPFAM" id="SSF57889">
    <property type="entry name" value="Cysteine-rich domain"/>
    <property type="match status" value="1"/>
</dbReference>
<dbReference type="PANTHER" id="PTHR12695:SF2">
    <property type="entry name" value="GENERAL TRANSCRIPTION FACTOR IIH SUBUNIT 2-RELATED"/>
    <property type="match status" value="1"/>
</dbReference>
<reference evidence="16 17" key="1">
    <citation type="journal article" date="2023" name="Plant Dis.">
        <title>First Report of Diplodia intermedia Causing Canker and Dieback Diseases on Apple Trees in Canada.</title>
        <authorList>
            <person name="Ellouze W."/>
            <person name="Ilyukhin E."/>
            <person name="Sulman M."/>
            <person name="Ali S."/>
        </authorList>
    </citation>
    <scope>NUCLEOTIDE SEQUENCE [LARGE SCALE GENOMIC DNA]</scope>
    <source>
        <strain evidence="16 17">M45-28</strain>
    </source>
</reference>
<dbReference type="SMART" id="SM01047">
    <property type="entry name" value="C1_4"/>
    <property type="match status" value="1"/>
</dbReference>
<comment type="subcellular location">
    <subcellularLocation>
        <location evidence="1 11">Nucleus</location>
    </subcellularLocation>
</comment>
<evidence type="ECO:0000256" key="10">
    <source>
        <dbReference type="ARBA" id="ARBA00023242"/>
    </source>
</evidence>
<evidence type="ECO:0000256" key="4">
    <source>
        <dbReference type="ARBA" id="ARBA00022763"/>
    </source>
</evidence>
<dbReference type="InterPro" id="IPR013083">
    <property type="entry name" value="Znf_RING/FYVE/PHD"/>
</dbReference>
<evidence type="ECO:0000256" key="13">
    <source>
        <dbReference type="SAM" id="MobiDB-lite"/>
    </source>
</evidence>
<keyword evidence="10 11" id="KW-0539">Nucleus</keyword>
<dbReference type="SUPFAM" id="SSF53300">
    <property type="entry name" value="vWA-like"/>
    <property type="match status" value="1"/>
</dbReference>
<dbReference type="PROSITE" id="PS50157">
    <property type="entry name" value="ZINC_FINGER_C2H2_2"/>
    <property type="match status" value="1"/>
</dbReference>
<feature type="compositionally biased region" description="Basic and acidic residues" evidence="13">
    <location>
        <begin position="42"/>
        <end position="65"/>
    </location>
</feature>
<keyword evidence="8 11" id="KW-0804">Transcription</keyword>
<dbReference type="Proteomes" id="UP001521184">
    <property type="component" value="Unassembled WGS sequence"/>
</dbReference>
<dbReference type="PROSITE" id="PS00028">
    <property type="entry name" value="ZINC_FINGER_C2H2_1"/>
    <property type="match status" value="1"/>
</dbReference>
<proteinExistence type="inferred from homology"/>
<dbReference type="InterPro" id="IPR007198">
    <property type="entry name" value="Ssl1-like"/>
</dbReference>
<evidence type="ECO:0000256" key="6">
    <source>
        <dbReference type="ARBA" id="ARBA00022833"/>
    </source>
</evidence>
<dbReference type="InterPro" id="IPR036465">
    <property type="entry name" value="vWFA_dom_sf"/>
</dbReference>
<dbReference type="InterPro" id="IPR013087">
    <property type="entry name" value="Znf_C2H2_type"/>
</dbReference>
<accession>A0ABR3U143</accession>
<dbReference type="InterPro" id="IPR046349">
    <property type="entry name" value="C1-like_sf"/>
</dbReference>
<keyword evidence="5 12" id="KW-0863">Zinc-finger</keyword>
<evidence type="ECO:0000259" key="15">
    <source>
        <dbReference type="PROSITE" id="PS50234"/>
    </source>
</evidence>
<feature type="compositionally biased region" description="Gly residues" evidence="13">
    <location>
        <begin position="18"/>
        <end position="39"/>
    </location>
</feature>
<evidence type="ECO:0000256" key="5">
    <source>
        <dbReference type="ARBA" id="ARBA00022771"/>
    </source>
</evidence>